<name>A0A514CXJ1_9CAUD</name>
<evidence type="ECO:0000313" key="2">
    <source>
        <dbReference type="Proteomes" id="UP000318324"/>
    </source>
</evidence>
<proteinExistence type="predicted"/>
<dbReference type="EMBL" id="MN010761">
    <property type="protein sequence ID" value="QDH85238.1"/>
    <property type="molecule type" value="Genomic_DNA"/>
</dbReference>
<accession>A0A514CXJ1</accession>
<sequence length="146" mass="15806">MTFLQAVDVGPKTLRMYKGPGNLNGLGNSHNIVKDMAVDANTDPAAFLNDALVVSYDASPYTANLYGQITWNSGNTPRVECRIVRNGSALVTGTRVTTRDVPATASTTITVQPGDSFELWWLGEGSFFQRPVLLAGQNTFLRIDPV</sequence>
<reference evidence="1 2" key="1">
    <citation type="submission" date="2019-05" db="EMBL/GenBank/DDBJ databases">
        <authorList>
            <person name="Anderson T.C."/>
            <person name="Ballou V.G."/>
            <person name="Berkey V.K."/>
            <person name="Bonaccorso K.R."/>
            <person name="Busby L.B."/>
            <person name="Carey D.A."/>
            <person name="Cutaia C."/>
            <person name="Dalenburg J."/>
            <person name="Diaz-Ramirez E.N."/>
            <person name="Holmes K.J."/>
            <person name="Liner T.A."/>
            <person name="McGrew S.T."/>
            <person name="Meares D.P."/>
            <person name="Mordente R.E."/>
            <person name="Pietrzak P.A."/>
            <person name="Shirley O.A."/>
            <person name="Slimani Z."/>
            <person name="Smith A.M."/>
            <person name="Wallace S.D."/>
            <person name="Wright Y.S."/>
            <person name="Williams D.C."/>
            <person name="Garlena R.A."/>
            <person name="Russell D.A."/>
            <person name="Pope W.H."/>
            <person name="Jacobs-Sera D."/>
            <person name="Hatfull G.F."/>
        </authorList>
    </citation>
    <scope>NUCLEOTIDE SEQUENCE [LARGE SCALE GENOMIC DNA]</scope>
</reference>
<evidence type="ECO:0000313" key="1">
    <source>
        <dbReference type="EMBL" id="QDH85238.1"/>
    </source>
</evidence>
<dbReference type="Proteomes" id="UP000318324">
    <property type="component" value="Segment"/>
</dbReference>
<dbReference type="GeneID" id="55619877"/>
<dbReference type="KEGG" id="vg:55619877"/>
<keyword evidence="2" id="KW-1185">Reference proteome</keyword>
<protein>
    <submittedName>
        <fullName evidence="1">Uncharacterized protein</fullName>
    </submittedName>
</protein>
<dbReference type="RefSeq" id="YP_009849441.1">
    <property type="nucleotide sequence ID" value="NC_048793.1"/>
</dbReference>
<gene>
    <name evidence="1" type="primary">7</name>
    <name evidence="1" type="ORF">SEA_KENOSHA_7</name>
</gene>
<organism evidence="1 2">
    <name type="scientific">Gordonia phage Kenosha</name>
    <dbReference type="NCBI Taxonomy" id="2588490"/>
    <lineage>
        <taxon>Viruses</taxon>
        <taxon>Duplodnaviria</taxon>
        <taxon>Heunggongvirae</taxon>
        <taxon>Uroviricota</taxon>
        <taxon>Caudoviricetes</taxon>
        <taxon>Deejayvirinae</taxon>
        <taxon>Kenoshavirus</taxon>
        <taxon>Kenoshavirus kenosha</taxon>
    </lineage>
</organism>